<dbReference type="RefSeq" id="XP_069205091.1">
    <property type="nucleotide sequence ID" value="XM_069357154.1"/>
</dbReference>
<protein>
    <submittedName>
        <fullName evidence="3">Uncharacterized protein</fullName>
    </submittedName>
</protein>
<evidence type="ECO:0000256" key="2">
    <source>
        <dbReference type="SAM" id="Phobius"/>
    </source>
</evidence>
<organism evidence="3 4">
    <name type="scientific">Vanrija albida</name>
    <dbReference type="NCBI Taxonomy" id="181172"/>
    <lineage>
        <taxon>Eukaryota</taxon>
        <taxon>Fungi</taxon>
        <taxon>Dikarya</taxon>
        <taxon>Basidiomycota</taxon>
        <taxon>Agaricomycotina</taxon>
        <taxon>Tremellomycetes</taxon>
        <taxon>Trichosporonales</taxon>
        <taxon>Trichosporonaceae</taxon>
        <taxon>Vanrija</taxon>
    </lineage>
</organism>
<feature type="compositionally biased region" description="Low complexity" evidence="1">
    <location>
        <begin position="9"/>
        <end position="21"/>
    </location>
</feature>
<dbReference type="GeneID" id="95989815"/>
<keyword evidence="4" id="KW-1185">Reference proteome</keyword>
<feature type="compositionally biased region" description="Low complexity" evidence="1">
    <location>
        <begin position="50"/>
        <end position="79"/>
    </location>
</feature>
<evidence type="ECO:0000256" key="1">
    <source>
        <dbReference type="SAM" id="MobiDB-lite"/>
    </source>
</evidence>
<proteinExistence type="predicted"/>
<name>A0ABR3PRS3_9TREE</name>
<dbReference type="Proteomes" id="UP001565368">
    <property type="component" value="Unassembled WGS sequence"/>
</dbReference>
<evidence type="ECO:0000313" key="3">
    <source>
        <dbReference type="EMBL" id="KAL1405147.1"/>
    </source>
</evidence>
<keyword evidence="2" id="KW-0812">Transmembrane</keyword>
<sequence>MPDEPSKPATYAEAAASATTEGGDHPPPYGQTDTSISVTGISSGKGDGAAAGAPAAGPSTQVHTTSAPAPSPAAFTHPAPRAHHPHHAPHRGHDARHAGLGRHRDVEAGVVLFIPEREIALARARRRFFGALCWAFVIYLVLASITGSTIHDVARRGRHGHWDKQGVWHANGAGGGSGTTVV</sequence>
<feature type="compositionally biased region" description="Basic residues" evidence="1">
    <location>
        <begin position="80"/>
        <end position="90"/>
    </location>
</feature>
<keyword evidence="2" id="KW-0472">Membrane</keyword>
<feature type="transmembrane region" description="Helical" evidence="2">
    <location>
        <begin position="128"/>
        <end position="150"/>
    </location>
</feature>
<gene>
    <name evidence="3" type="ORF">Q8F55_008772</name>
</gene>
<evidence type="ECO:0000313" key="4">
    <source>
        <dbReference type="Proteomes" id="UP001565368"/>
    </source>
</evidence>
<dbReference type="EMBL" id="JBBXJM010000007">
    <property type="protein sequence ID" value="KAL1405147.1"/>
    <property type="molecule type" value="Genomic_DNA"/>
</dbReference>
<comment type="caution">
    <text evidence="3">The sequence shown here is derived from an EMBL/GenBank/DDBJ whole genome shotgun (WGS) entry which is preliminary data.</text>
</comment>
<reference evidence="3 4" key="1">
    <citation type="submission" date="2023-08" db="EMBL/GenBank/DDBJ databases">
        <title>Annotated Genome Sequence of Vanrija albida AlHP1.</title>
        <authorList>
            <person name="Herzog R."/>
        </authorList>
    </citation>
    <scope>NUCLEOTIDE SEQUENCE [LARGE SCALE GENOMIC DNA]</scope>
    <source>
        <strain evidence="3 4">AlHP1</strain>
    </source>
</reference>
<feature type="region of interest" description="Disordered" evidence="1">
    <location>
        <begin position="1"/>
        <end position="97"/>
    </location>
</feature>
<accession>A0ABR3PRS3</accession>
<keyword evidence="2" id="KW-1133">Transmembrane helix</keyword>